<dbReference type="RefSeq" id="WP_025304771.1">
    <property type="nucleotide sequence ID" value="NZ_HG326223.1"/>
</dbReference>
<keyword evidence="3 6" id="KW-0812">Transmembrane</keyword>
<feature type="transmembrane region" description="Helical" evidence="6">
    <location>
        <begin position="324"/>
        <end position="348"/>
    </location>
</feature>
<gene>
    <name evidence="8" type="ORF">SMDB11_4169</name>
</gene>
<feature type="transmembrane region" description="Helical" evidence="6">
    <location>
        <begin position="360"/>
        <end position="379"/>
    </location>
</feature>
<accession>A0ABC9IQH4</accession>
<feature type="transmembrane region" description="Helical" evidence="6">
    <location>
        <begin position="49"/>
        <end position="69"/>
    </location>
</feature>
<dbReference type="PANTHER" id="PTHR43791:SF100">
    <property type="entry name" value="SUGAR TRANSPORTER"/>
    <property type="match status" value="1"/>
</dbReference>
<dbReference type="SUPFAM" id="SSF103473">
    <property type="entry name" value="MFS general substrate transporter"/>
    <property type="match status" value="1"/>
</dbReference>
<organism evidence="8 9">
    <name type="scientific">Serratia marcescens subsp. marcescens Db11</name>
    <dbReference type="NCBI Taxonomy" id="273526"/>
    <lineage>
        <taxon>Bacteria</taxon>
        <taxon>Pseudomonadati</taxon>
        <taxon>Pseudomonadota</taxon>
        <taxon>Gammaproteobacteria</taxon>
        <taxon>Enterobacterales</taxon>
        <taxon>Yersiniaceae</taxon>
        <taxon>Serratia</taxon>
    </lineage>
</organism>
<dbReference type="GO" id="GO:0016020">
    <property type="term" value="C:membrane"/>
    <property type="evidence" value="ECO:0007669"/>
    <property type="project" value="UniProtKB-SubCell"/>
</dbReference>
<keyword evidence="5 6" id="KW-0472">Membrane</keyword>
<dbReference type="EMBL" id="HG326223">
    <property type="protein sequence ID" value="CDG14730.1"/>
    <property type="molecule type" value="Genomic_DNA"/>
</dbReference>
<dbReference type="Gene3D" id="1.20.1250.20">
    <property type="entry name" value="MFS general substrate transporter like domains"/>
    <property type="match status" value="2"/>
</dbReference>
<feature type="transmembrane region" description="Helical" evidence="6">
    <location>
        <begin position="233"/>
        <end position="254"/>
    </location>
</feature>
<dbReference type="KEGG" id="smac:SMDB11_4169"/>
<reference evidence="8 9" key="1">
    <citation type="submission" date="2013-06" db="EMBL/GenBank/DDBJ databases">
        <authorList>
            <person name="Aslett M."/>
        </authorList>
    </citation>
    <scope>NUCLEOTIDE SEQUENCE [LARGE SCALE GENOMIC DNA]</scope>
    <source>
        <strain evidence="8 9">Db11</strain>
    </source>
</reference>
<dbReference type="PROSITE" id="PS50850">
    <property type="entry name" value="MFS"/>
    <property type="match status" value="1"/>
</dbReference>
<name>A0ABC9IQH4_SERMA</name>
<dbReference type="CDD" id="cd17319">
    <property type="entry name" value="MFS_ExuT_GudP_like"/>
    <property type="match status" value="1"/>
</dbReference>
<evidence type="ECO:0000256" key="4">
    <source>
        <dbReference type="ARBA" id="ARBA00022989"/>
    </source>
</evidence>
<dbReference type="AlphaFoldDB" id="A0ABC9IQH4"/>
<feature type="transmembrane region" description="Helical" evidence="6">
    <location>
        <begin position="391"/>
        <end position="410"/>
    </location>
</feature>
<dbReference type="InterPro" id="IPR011701">
    <property type="entry name" value="MFS"/>
</dbReference>
<feature type="transmembrane region" description="Helical" evidence="6">
    <location>
        <begin position="139"/>
        <end position="165"/>
    </location>
</feature>
<evidence type="ECO:0000256" key="5">
    <source>
        <dbReference type="ARBA" id="ARBA00023136"/>
    </source>
</evidence>
<reference evidence="9" key="2">
    <citation type="submission" date="2013-11" db="EMBL/GenBank/DDBJ databases">
        <title>Genome sequences of clinical and environmental isolates of Serratia marcescens.</title>
        <authorList>
            <person name="Iguchi A."/>
            <person name="Komatsu H."/>
            <person name="Nagaya Y."/>
            <person name="Ogura Y."/>
            <person name="Katsura K."/>
            <person name="Kurokawa K."/>
            <person name="Ooka T."/>
            <person name="Hattori M."/>
            <person name="Gotoh N."/>
            <person name="Thomson N."/>
            <person name="Hayashi T."/>
        </authorList>
    </citation>
    <scope>NUCLEOTIDE SEQUENCE [LARGE SCALE GENOMIC DNA]</scope>
    <source>
        <strain evidence="9">Db11</strain>
    </source>
</reference>
<feature type="transmembrane region" description="Helical" evidence="6">
    <location>
        <begin position="299"/>
        <end position="318"/>
    </location>
</feature>
<comment type="subcellular location">
    <subcellularLocation>
        <location evidence="1">Membrane</location>
        <topology evidence="1">Multi-pass membrane protein</topology>
    </subcellularLocation>
</comment>
<dbReference type="InterPro" id="IPR036259">
    <property type="entry name" value="MFS_trans_sf"/>
</dbReference>
<feature type="transmembrane region" description="Helical" evidence="6">
    <location>
        <begin position="274"/>
        <end position="292"/>
    </location>
</feature>
<keyword evidence="4 6" id="KW-1133">Transmembrane helix</keyword>
<keyword evidence="2" id="KW-0813">Transport</keyword>
<feature type="transmembrane region" description="Helical" evidence="6">
    <location>
        <begin position="12"/>
        <end position="29"/>
    </location>
</feature>
<evidence type="ECO:0000256" key="1">
    <source>
        <dbReference type="ARBA" id="ARBA00004141"/>
    </source>
</evidence>
<protein>
    <submittedName>
        <fullName evidence="8">Major facilitator superfamily protein</fullName>
    </submittedName>
</protein>
<reference evidence="8 9" key="3">
    <citation type="journal article" date="2014" name="Genome Biol. Evol.">
        <title>Genome evolution and plasticity of Serratia marcescens, an important multidrug-resistant nosocomial pathogen.</title>
        <authorList>
            <person name="Iguchi A."/>
            <person name="Nagaya Y."/>
            <person name="Pradel E."/>
            <person name="Ooka T."/>
            <person name="Ogura Y."/>
            <person name="Katsura K."/>
            <person name="Kurokawa K."/>
            <person name="Oshima K."/>
            <person name="Hattori M."/>
            <person name="Parkhill J."/>
            <person name="Sebaihia M."/>
            <person name="Coulthurst S.J."/>
            <person name="Gotoh N."/>
            <person name="Thomson N.R."/>
            <person name="Ewbank J.J."/>
            <person name="Hayashi T."/>
        </authorList>
    </citation>
    <scope>NUCLEOTIDE SEQUENCE [LARGE SCALE GENOMIC DNA]</scope>
    <source>
        <strain evidence="8 9">Db11</strain>
    </source>
</reference>
<evidence type="ECO:0000256" key="2">
    <source>
        <dbReference type="ARBA" id="ARBA00022448"/>
    </source>
</evidence>
<feature type="transmembrane region" description="Helical" evidence="6">
    <location>
        <begin position="106"/>
        <end position="127"/>
    </location>
</feature>
<feature type="transmembrane region" description="Helical" evidence="6">
    <location>
        <begin position="81"/>
        <end position="100"/>
    </location>
</feature>
<dbReference type="PANTHER" id="PTHR43791">
    <property type="entry name" value="PERMEASE-RELATED"/>
    <property type="match status" value="1"/>
</dbReference>
<evidence type="ECO:0000256" key="6">
    <source>
        <dbReference type="SAM" id="Phobius"/>
    </source>
</evidence>
<sequence>MNKATVAAKRWWYIMPIVFITYSLAYLDRANFSFASAAGINEDLGITKGMASLLGALFFLGYFFFQIPGAIYAERRSVKKLIFWCLILWGGCASLTGVVSNIPMLAAIRFILGVVEAAVMPAMLIYISNWFTKSERSRANTFLILGNPVTVLWMSVVSGYLIHAFGWREMFIIEGIPAVIWAFCWWVLAKDKPAQAGWLSADEKQALQQQLDEEQKGIKAVRNYGEAFRSRNVILLCVQYFAWSIGVYGFVLWLPSILRSGMQMGMVEAGWLSAVPYLAATIAMIVVSWASDKMQNRKLFVWPLLLIGALAFFGSYAVGANHFWISYGLLVVAGAAMYAPYGPFFAIIPEMLPKNVAGGAMALINSMGALGSFFGSWFVGYLNGATGSPAASYMFMAIALVVAVVLTLIVKPARNEIQPQMA</sequence>
<dbReference type="InterPro" id="IPR020846">
    <property type="entry name" value="MFS_dom"/>
</dbReference>
<dbReference type="Proteomes" id="UP000018979">
    <property type="component" value="Chromosome I"/>
</dbReference>
<evidence type="ECO:0000313" key="9">
    <source>
        <dbReference type="Proteomes" id="UP000018979"/>
    </source>
</evidence>
<evidence type="ECO:0000259" key="7">
    <source>
        <dbReference type="PROSITE" id="PS50850"/>
    </source>
</evidence>
<feature type="transmembrane region" description="Helical" evidence="6">
    <location>
        <begin position="171"/>
        <end position="189"/>
    </location>
</feature>
<feature type="domain" description="Major facilitator superfamily (MFS) profile" evidence="7">
    <location>
        <begin position="14"/>
        <end position="415"/>
    </location>
</feature>
<proteinExistence type="predicted"/>
<evidence type="ECO:0000256" key="3">
    <source>
        <dbReference type="ARBA" id="ARBA00022692"/>
    </source>
</evidence>
<evidence type="ECO:0000313" key="8">
    <source>
        <dbReference type="EMBL" id="CDG14730.1"/>
    </source>
</evidence>
<dbReference type="Pfam" id="PF07690">
    <property type="entry name" value="MFS_1"/>
    <property type="match status" value="1"/>
</dbReference>